<dbReference type="InterPro" id="IPR011009">
    <property type="entry name" value="Kinase-like_dom_sf"/>
</dbReference>
<dbReference type="AlphaFoldDB" id="A0A0C2Y3K6"/>
<accession>A0A0C2Y3K6</accession>
<sequence>MECTRSLQPAATPSPSYVSRTLINHDDNANEKDRIFAALLASSIEIPNVIGSVMGVSEEGIPTVGPFEEEAVFRGSGRRFQSAMEYIEWRISASIWEDKKEASVDVPALLEQLEILARHIITRLDSSLLRACLVHVDPHDRNVMVEGSNFSGLVDWQTLALPAFMAAEYPPYLRYDGMYEDRYAALNQYGKIEFMNEGLRPSRDDAKILRDLYLELGKCTGSVYPHGSRVGVPAGMGTGMDSPTRDLQNEPKNMFFGHRDTRGLPMQLPSSSSLENETQSTRRL</sequence>
<reference evidence="3 4" key="1">
    <citation type="submission" date="2014-04" db="EMBL/GenBank/DDBJ databases">
        <authorList>
            <consortium name="DOE Joint Genome Institute"/>
            <person name="Kuo A."/>
            <person name="Gay G."/>
            <person name="Dore J."/>
            <person name="Kohler A."/>
            <person name="Nagy L.G."/>
            <person name="Floudas D."/>
            <person name="Copeland A."/>
            <person name="Barry K.W."/>
            <person name="Cichocki N."/>
            <person name="Veneault-Fourrey C."/>
            <person name="LaButti K."/>
            <person name="Lindquist E.A."/>
            <person name="Lipzen A."/>
            <person name="Lundell T."/>
            <person name="Morin E."/>
            <person name="Murat C."/>
            <person name="Sun H."/>
            <person name="Tunlid A."/>
            <person name="Henrissat B."/>
            <person name="Grigoriev I.V."/>
            <person name="Hibbett D.S."/>
            <person name="Martin F."/>
            <person name="Nordberg H.P."/>
            <person name="Cantor M.N."/>
            <person name="Hua S.X."/>
        </authorList>
    </citation>
    <scope>NUCLEOTIDE SEQUENCE [LARGE SCALE GENOMIC DNA]</scope>
    <source>
        <strain evidence="4">h7</strain>
    </source>
</reference>
<organism evidence="3 4">
    <name type="scientific">Hebeloma cylindrosporum</name>
    <dbReference type="NCBI Taxonomy" id="76867"/>
    <lineage>
        <taxon>Eukaryota</taxon>
        <taxon>Fungi</taxon>
        <taxon>Dikarya</taxon>
        <taxon>Basidiomycota</taxon>
        <taxon>Agaricomycotina</taxon>
        <taxon>Agaricomycetes</taxon>
        <taxon>Agaricomycetidae</taxon>
        <taxon>Agaricales</taxon>
        <taxon>Agaricineae</taxon>
        <taxon>Hymenogastraceae</taxon>
        <taxon>Hebeloma</taxon>
    </lineage>
</organism>
<evidence type="ECO:0000259" key="2">
    <source>
        <dbReference type="Pfam" id="PF01636"/>
    </source>
</evidence>
<dbReference type="InterPro" id="IPR002575">
    <property type="entry name" value="Aminoglycoside_PTrfase"/>
</dbReference>
<dbReference type="Pfam" id="PF01636">
    <property type="entry name" value="APH"/>
    <property type="match status" value="1"/>
</dbReference>
<feature type="region of interest" description="Disordered" evidence="1">
    <location>
        <begin position="261"/>
        <end position="284"/>
    </location>
</feature>
<dbReference type="EMBL" id="KN831817">
    <property type="protein sequence ID" value="KIM35647.1"/>
    <property type="molecule type" value="Genomic_DNA"/>
</dbReference>
<evidence type="ECO:0000313" key="3">
    <source>
        <dbReference type="EMBL" id="KIM35647.1"/>
    </source>
</evidence>
<name>A0A0C2Y3K6_HEBCY</name>
<protein>
    <recommendedName>
        <fullName evidence="2">Aminoglycoside phosphotransferase domain-containing protein</fullName>
    </recommendedName>
</protein>
<dbReference type="Proteomes" id="UP000053424">
    <property type="component" value="Unassembled WGS sequence"/>
</dbReference>
<reference evidence="4" key="2">
    <citation type="submission" date="2015-01" db="EMBL/GenBank/DDBJ databases">
        <title>Evolutionary Origins and Diversification of the Mycorrhizal Mutualists.</title>
        <authorList>
            <consortium name="DOE Joint Genome Institute"/>
            <consortium name="Mycorrhizal Genomics Consortium"/>
            <person name="Kohler A."/>
            <person name="Kuo A."/>
            <person name="Nagy L.G."/>
            <person name="Floudas D."/>
            <person name="Copeland A."/>
            <person name="Barry K.W."/>
            <person name="Cichocki N."/>
            <person name="Veneault-Fourrey C."/>
            <person name="LaButti K."/>
            <person name="Lindquist E.A."/>
            <person name="Lipzen A."/>
            <person name="Lundell T."/>
            <person name="Morin E."/>
            <person name="Murat C."/>
            <person name="Riley R."/>
            <person name="Ohm R."/>
            <person name="Sun H."/>
            <person name="Tunlid A."/>
            <person name="Henrissat B."/>
            <person name="Grigoriev I.V."/>
            <person name="Hibbett D.S."/>
            <person name="Martin F."/>
        </authorList>
    </citation>
    <scope>NUCLEOTIDE SEQUENCE [LARGE SCALE GENOMIC DNA]</scope>
    <source>
        <strain evidence="4">h7</strain>
    </source>
</reference>
<dbReference type="SUPFAM" id="SSF56112">
    <property type="entry name" value="Protein kinase-like (PK-like)"/>
    <property type="match status" value="1"/>
</dbReference>
<feature type="compositionally biased region" description="Polar residues" evidence="1">
    <location>
        <begin position="268"/>
        <end position="284"/>
    </location>
</feature>
<evidence type="ECO:0000256" key="1">
    <source>
        <dbReference type="SAM" id="MobiDB-lite"/>
    </source>
</evidence>
<dbReference type="OrthoDB" id="8300194at2759"/>
<proteinExistence type="predicted"/>
<feature type="domain" description="Aminoglycoside phosphotransferase" evidence="2">
    <location>
        <begin position="94"/>
        <end position="159"/>
    </location>
</feature>
<gene>
    <name evidence="3" type="ORF">M413DRAFT_32399</name>
</gene>
<keyword evidence="4" id="KW-1185">Reference proteome</keyword>
<dbReference type="HOGENOM" id="CLU_980237_0_0_1"/>
<evidence type="ECO:0000313" key="4">
    <source>
        <dbReference type="Proteomes" id="UP000053424"/>
    </source>
</evidence>